<evidence type="ECO:0000313" key="3">
    <source>
        <dbReference type="Proteomes" id="UP000597038"/>
    </source>
</evidence>
<sequence>FDKIRDCVFAADQALRKIDRFRRAIIYADDNQDKIDNYSNEFRNLENYKDEAISATERINQINASIPAIN</sequence>
<name>A0ABS0QSI4_9STAP</name>
<gene>
    <name evidence="2" type="ORF">I9026_12620</name>
</gene>
<comment type="caution">
    <text evidence="2">The sequence shown here is derived from an EMBL/GenBank/DDBJ whole genome shotgun (WGS) entry which is preliminary data.</text>
</comment>
<keyword evidence="1" id="KW-0175">Coiled coil</keyword>
<keyword evidence="3" id="KW-1185">Reference proteome</keyword>
<dbReference type="RefSeq" id="WP_198093073.1">
    <property type="nucleotide sequence ID" value="NZ_JAEDAQ010000104.1"/>
</dbReference>
<evidence type="ECO:0000313" key="2">
    <source>
        <dbReference type="EMBL" id="MBH9582189.1"/>
    </source>
</evidence>
<feature type="non-terminal residue" evidence="2">
    <location>
        <position position="1"/>
    </location>
</feature>
<organism evidence="2 3">
    <name type="scientific">Staphylococcus felis</name>
    <dbReference type="NCBI Taxonomy" id="46127"/>
    <lineage>
        <taxon>Bacteria</taxon>
        <taxon>Bacillati</taxon>
        <taxon>Bacillota</taxon>
        <taxon>Bacilli</taxon>
        <taxon>Bacillales</taxon>
        <taxon>Staphylococcaceae</taxon>
        <taxon>Staphylococcus</taxon>
    </lineage>
</organism>
<feature type="coiled-coil region" evidence="1">
    <location>
        <begin position="28"/>
        <end position="65"/>
    </location>
</feature>
<proteinExistence type="predicted"/>
<evidence type="ECO:0000256" key="1">
    <source>
        <dbReference type="SAM" id="Coils"/>
    </source>
</evidence>
<dbReference type="Proteomes" id="UP000597038">
    <property type="component" value="Unassembled WGS sequence"/>
</dbReference>
<protein>
    <submittedName>
        <fullName evidence="2">Uncharacterized protein</fullName>
    </submittedName>
</protein>
<reference evidence="2 3" key="1">
    <citation type="submission" date="2020-12" db="EMBL/GenBank/DDBJ databases">
        <title>Genomic analysis of Staphylococcus felis from a cat with skin infection.</title>
        <authorList>
            <person name="Aslantas O."/>
            <person name="Keskin O."/>
            <person name="Buyukaltay K."/>
            <person name="Gullu Yucetepe A."/>
        </authorList>
    </citation>
    <scope>NUCLEOTIDE SEQUENCE [LARGE SCALE GENOMIC DNA]</scope>
    <source>
        <strain evidence="2 3">HARRANVET</strain>
    </source>
</reference>
<dbReference type="EMBL" id="JAEDAQ010000104">
    <property type="protein sequence ID" value="MBH9582189.1"/>
    <property type="molecule type" value="Genomic_DNA"/>
</dbReference>
<accession>A0ABS0QSI4</accession>